<keyword evidence="4" id="KW-1185">Reference proteome</keyword>
<evidence type="ECO:0000256" key="1">
    <source>
        <dbReference type="SAM" id="MobiDB-lite"/>
    </source>
</evidence>
<dbReference type="InParanoid" id="A0A2P5I2P2"/>
<dbReference type="Pfam" id="PF22980">
    <property type="entry name" value="Myb_DNA-bind_8"/>
    <property type="match status" value="1"/>
</dbReference>
<proteinExistence type="predicted"/>
<comment type="caution">
    <text evidence="3">The sequence shown here is derived from an EMBL/GenBank/DDBJ whole genome shotgun (WGS) entry which is preliminary data.</text>
</comment>
<feature type="domain" description="Myb-like DNA-binding" evidence="2">
    <location>
        <begin position="12"/>
        <end position="54"/>
    </location>
</feature>
<feature type="compositionally biased region" description="Basic and acidic residues" evidence="1">
    <location>
        <begin position="105"/>
        <end position="118"/>
    </location>
</feature>
<evidence type="ECO:0000313" key="4">
    <source>
        <dbReference type="Proteomes" id="UP000094444"/>
    </source>
</evidence>
<reference evidence="3" key="1">
    <citation type="submission" date="2017-09" db="EMBL/GenBank/DDBJ databases">
        <title>Polyketide synthases of a Diaporthe helianthi virulent isolate.</title>
        <authorList>
            <person name="Baroncelli R."/>
        </authorList>
    </citation>
    <scope>NUCLEOTIDE SEQUENCE [LARGE SCALE GENOMIC DNA]</scope>
    <source>
        <strain evidence="3">7/96</strain>
    </source>
</reference>
<evidence type="ECO:0000259" key="2">
    <source>
        <dbReference type="Pfam" id="PF22980"/>
    </source>
</evidence>
<evidence type="ECO:0000313" key="3">
    <source>
        <dbReference type="EMBL" id="POS76750.1"/>
    </source>
</evidence>
<dbReference type="OrthoDB" id="5239281at2759"/>
<name>A0A2P5I2P2_DIAHE</name>
<dbReference type="AlphaFoldDB" id="A0A2P5I2P2"/>
<protein>
    <recommendedName>
        <fullName evidence="2">Myb-like DNA-binding domain-containing protein</fullName>
    </recommendedName>
</protein>
<dbReference type="Proteomes" id="UP000094444">
    <property type="component" value="Unassembled WGS sequence"/>
</dbReference>
<gene>
    <name evidence="3" type="ORF">DHEL01_v204863</name>
</gene>
<dbReference type="STRING" id="158607.A0A2P5I2P2"/>
<feature type="region of interest" description="Disordered" evidence="1">
    <location>
        <begin position="57"/>
        <end position="125"/>
    </location>
</feature>
<dbReference type="EMBL" id="MAVT02000336">
    <property type="protein sequence ID" value="POS76750.1"/>
    <property type="molecule type" value="Genomic_DNA"/>
</dbReference>
<organism evidence="3 4">
    <name type="scientific">Diaporthe helianthi</name>
    <dbReference type="NCBI Taxonomy" id="158607"/>
    <lineage>
        <taxon>Eukaryota</taxon>
        <taxon>Fungi</taxon>
        <taxon>Dikarya</taxon>
        <taxon>Ascomycota</taxon>
        <taxon>Pezizomycotina</taxon>
        <taxon>Sordariomycetes</taxon>
        <taxon>Sordariomycetidae</taxon>
        <taxon>Diaporthales</taxon>
        <taxon>Diaporthaceae</taxon>
        <taxon>Diaporthe</taxon>
    </lineage>
</organism>
<accession>A0A2P5I2P2</accession>
<sequence>MASTKESVTLSEAQTKFFAILMRNIKGKPDIDFDAVSKELGITQKSAKERFRLLSVKMGWKDGPPTPKKPTGVAKRTPAKVGGGRRAGKNKAEPTTDDRDDSDDEVNKMDSSDELVKDEGDEEEV</sequence>
<dbReference type="InterPro" id="IPR054505">
    <property type="entry name" value="Myb_DNA-bind_8"/>
</dbReference>